<dbReference type="eggNOG" id="COG3733">
    <property type="taxonomic scope" value="Bacteria"/>
</dbReference>
<dbReference type="GO" id="GO:0009308">
    <property type="term" value="P:amine metabolic process"/>
    <property type="evidence" value="ECO:0007669"/>
    <property type="project" value="InterPro"/>
</dbReference>
<dbReference type="GO" id="GO:0048038">
    <property type="term" value="F:quinone binding"/>
    <property type="evidence" value="ECO:0007669"/>
    <property type="project" value="InterPro"/>
</dbReference>
<organism evidence="1 2">
    <name type="scientific">Haliangium ochraceum (strain DSM 14365 / JCM 11303 / SMP-2)</name>
    <dbReference type="NCBI Taxonomy" id="502025"/>
    <lineage>
        <taxon>Bacteria</taxon>
        <taxon>Pseudomonadati</taxon>
        <taxon>Myxococcota</taxon>
        <taxon>Polyangia</taxon>
        <taxon>Haliangiales</taxon>
        <taxon>Kofleriaceae</taxon>
        <taxon>Haliangium</taxon>
    </lineage>
</organism>
<dbReference type="GO" id="GO:0005507">
    <property type="term" value="F:copper ion binding"/>
    <property type="evidence" value="ECO:0007669"/>
    <property type="project" value="InterPro"/>
</dbReference>
<dbReference type="AlphaFoldDB" id="D0LUH2"/>
<name>D0LUH2_HALO1</name>
<dbReference type="SUPFAM" id="SSF49998">
    <property type="entry name" value="Amine oxidase catalytic domain"/>
    <property type="match status" value="1"/>
</dbReference>
<dbReference type="RefSeq" id="WP_012831887.1">
    <property type="nucleotide sequence ID" value="NC_013440.1"/>
</dbReference>
<reference evidence="1 2" key="1">
    <citation type="journal article" date="2010" name="Stand. Genomic Sci.">
        <title>Complete genome sequence of Haliangium ochraceum type strain (SMP-2).</title>
        <authorList>
            <consortium name="US DOE Joint Genome Institute (JGI-PGF)"/>
            <person name="Ivanova N."/>
            <person name="Daum C."/>
            <person name="Lang E."/>
            <person name="Abt B."/>
            <person name="Kopitz M."/>
            <person name="Saunders E."/>
            <person name="Lapidus A."/>
            <person name="Lucas S."/>
            <person name="Glavina Del Rio T."/>
            <person name="Nolan M."/>
            <person name="Tice H."/>
            <person name="Copeland A."/>
            <person name="Cheng J.F."/>
            <person name="Chen F."/>
            <person name="Bruce D."/>
            <person name="Goodwin L."/>
            <person name="Pitluck S."/>
            <person name="Mavromatis K."/>
            <person name="Pati A."/>
            <person name="Mikhailova N."/>
            <person name="Chen A."/>
            <person name="Palaniappan K."/>
            <person name="Land M."/>
            <person name="Hauser L."/>
            <person name="Chang Y.J."/>
            <person name="Jeffries C.D."/>
            <person name="Detter J.C."/>
            <person name="Brettin T."/>
            <person name="Rohde M."/>
            <person name="Goker M."/>
            <person name="Bristow J."/>
            <person name="Markowitz V."/>
            <person name="Eisen J.A."/>
            <person name="Hugenholtz P."/>
            <person name="Kyrpides N.C."/>
            <person name="Klenk H.P."/>
        </authorList>
    </citation>
    <scope>NUCLEOTIDE SEQUENCE [LARGE SCALE GENOMIC DNA]</scope>
    <source>
        <strain evidence="2">DSM 14365 / CIP 107738 / JCM 11303 / AJ 13395 / SMP-2</strain>
    </source>
</reference>
<evidence type="ECO:0000313" key="1">
    <source>
        <dbReference type="EMBL" id="ACY19295.1"/>
    </source>
</evidence>
<dbReference type="EMBL" id="CP001804">
    <property type="protein sequence ID" value="ACY19295.1"/>
    <property type="molecule type" value="Genomic_DNA"/>
</dbReference>
<dbReference type="STRING" id="502025.Hoch_6831"/>
<keyword evidence="2" id="KW-1185">Reference proteome</keyword>
<dbReference type="HOGENOM" id="CLU_1014778_0_0_7"/>
<dbReference type="InterPro" id="IPR036460">
    <property type="entry name" value="Cu_amine_oxidase_C_sf"/>
</dbReference>
<accession>D0LUH2</accession>
<gene>
    <name evidence="1" type="ordered locus">Hoch_6831</name>
</gene>
<dbReference type="OrthoDB" id="9772590at2"/>
<sequence>MSNVITSAGWKVHWKLSESAGVMIYLADFRGARVLWQGSLPYVTIDHQKQDLEAEVVEDDSDETEPSGGHGPFWIPLGPRTLVDDVRVSELRNGFEIVADFVAGPYRYTQMWRFHDDGRLEPWLTIHGGGVHSAHTYHPHWRFDFDINGASNDAVERFEGERWTRVAEEGWFPFAGEHDADGNVWRQVDFSTGAAVTIRPHGREDAELFAIRYREGEWTPASPRNDAGSQPYPAAYVGSDSLDGEDVILWYVSHVHYDESFPFTAGPWIRVQEA</sequence>
<dbReference type="KEGG" id="hoh:Hoch_6831"/>
<protein>
    <submittedName>
        <fullName evidence="1">Uncharacterized protein</fullName>
    </submittedName>
</protein>
<evidence type="ECO:0000313" key="2">
    <source>
        <dbReference type="Proteomes" id="UP000001880"/>
    </source>
</evidence>
<proteinExistence type="predicted"/>
<dbReference type="GO" id="GO:0008131">
    <property type="term" value="F:primary methylamine oxidase activity"/>
    <property type="evidence" value="ECO:0007669"/>
    <property type="project" value="InterPro"/>
</dbReference>
<dbReference type="Proteomes" id="UP000001880">
    <property type="component" value="Chromosome"/>
</dbReference>